<feature type="transmembrane region" description="Helical" evidence="9">
    <location>
        <begin position="1305"/>
        <end position="1328"/>
    </location>
</feature>
<keyword evidence="7" id="KW-0325">Glycoprotein</keyword>
<dbReference type="GO" id="GO:0007166">
    <property type="term" value="P:cell surface receptor signaling pathway"/>
    <property type="evidence" value="ECO:0007669"/>
    <property type="project" value="InterPro"/>
</dbReference>
<reference evidence="13 14" key="2">
    <citation type="submission" date="2019-01" db="EMBL/GenBank/DDBJ databases">
        <title>A chromosome length genome reference of the Java medaka (oryzias javanicus).</title>
        <authorList>
            <person name="Herpin A."/>
            <person name="Takehana Y."/>
            <person name="Naruse K."/>
            <person name="Ansai S."/>
            <person name="Kawaguchi M."/>
        </authorList>
    </citation>
    <scope>NUCLEOTIDE SEQUENCE [LARGE SCALE GENOMIC DNA]</scope>
    <source>
        <strain evidence="13">RS831</strain>
        <tissue evidence="13">Whole body</tissue>
    </source>
</reference>
<sequence length="1463" mass="158040">MTLSVAFRNHTEDIERMEPPKAAYVVVILVLFCCFLEHQEYTQPVKSLFEHLVTKNHFSAHGREKRATNTTRLDYKIEISLNLSDLEPLRLLLSNISFPALINNTGEVTSINITTECSSNLTEYQCTCKDNYAWSYNQCISYGACDPIVGDVCGCIQNVPTDNQFCQLNTSHSVITTPALPTTPAPTTPAPTTPAPTTTPTSTTAGEPVYINVDIDLKFSALIMSSNIIDEVNRRLKAAGNPISPQFQILYFNITTGCSSYTNGSKQCQCGDQFAWSCDKCELYGACGNTTGQTCSCINEIPDGQLCEPISSVPSCPTQPPATTELTPTTDPPTPVKTSPTTVTTTTPPTTTTTTTTTTTPNPVLQSTDLVFDLRIPIPTGPYSDILIGQTLQSVQRFLPWAFSRLTVLTVDLTTVCVSNTTGELACECQDQYAWSCDKCKTFVGCNNASTETCCINGPNVSFCELNTSIASCPPTTGPPITLTTPVVTTPTPSVETSTIQIKTTPTPSVETSTIQIKTTPTPSVETSTIQIETTPTPTTTTPIPTTVTKTTLKFTMDLEYKAEYKEVTNTVYQTISGIIGPACKAIVSTCVIDELTFSPGSTIASYTISGASISSSQIQQINDGVVNGVLKNYPVIFEGADLTFSSAKVISGSPVIITCGSPEPKFNLGPVDSVSWTIDGAPLSADVVKGSLNNNASILTDISFAQTGQVPCVCLLRAGNKILRRKGTIEVMPKPDIRMTPSKDVVLCGTTEVTLTCSVQSPYKVRFEQDTTKEGQTVTYTYPVVSCVDGNSQNLVCQWVPESFAPDLKLSQVATLRFANQILCRNDTFGDGPLGYTASAACDADKTGEITAECMANAKYENVQDKCVLKEIQNLLDLSEGLTPVNLSPFLKKLSDVSKNISGEINKSPATIGAIVKILDNVANLNTKVDQSSMTFVLETSGILTRSDSQDSWIFLNKNDTNTFGNSTSSATSNSRSSLFLNSLERLTGSLSDDSFVIDVPFVILNKTSFTNNFNFYFNSSVEVDIPQSDGGQKSLTVVVFSSMNNVLPPRDQVNTSTNLINGKVALIRSNGNINNISLTFDVLNDTLYNPKCVYWNFSLFNGLGGWDDEGCFLVYSENGTVSCSCNHLTSFSILMSPFAPDIEALAYITYIGITISLISLVICLIIEAIIWHRVRKNSTSFLRHVSIVNIALSLLIANIWFIIAANISDPGNQNAPACTAATYFIHFFYLAMFFWMLSSALLLVYRTMSVFGGISDMGLLGIGFALGYGAPLIIASITIAVTAGPKQYIQKEVCWLNWFESKALLAFVIPALSIVVINLIILIVVLYKILRRRVGSNSTQEGEKHVLFVIAKSLAVLTPIFGLTWGLGIGTMVDPRNVGVHISFAFFNSLQGFFILVFGVLLDKKVLQDLRATSQSIFSGTKSTSAGNSSSIFGFLKNRGRGGGVYVSTSGSSNGHSSSNT</sequence>
<keyword evidence="4 9" id="KW-1133">Transmembrane helix</keyword>
<evidence type="ECO:0000256" key="8">
    <source>
        <dbReference type="SAM" id="MobiDB-lite"/>
    </source>
</evidence>
<evidence type="ECO:0000313" key="14">
    <source>
        <dbReference type="Proteomes" id="UP000283210"/>
    </source>
</evidence>
<keyword evidence="14" id="KW-1185">Reference proteome</keyword>
<accession>A0A437C0C3</accession>
<dbReference type="Gene3D" id="1.20.1070.10">
    <property type="entry name" value="Rhodopsin 7-helix transmembrane proteins"/>
    <property type="match status" value="1"/>
</dbReference>
<dbReference type="GO" id="GO:0007189">
    <property type="term" value="P:adenylate cyclase-activating G protein-coupled receptor signaling pathway"/>
    <property type="evidence" value="ECO:0007669"/>
    <property type="project" value="TreeGrafter"/>
</dbReference>
<feature type="transmembrane region" description="Helical" evidence="9">
    <location>
        <begin position="1183"/>
        <end position="1205"/>
    </location>
</feature>
<evidence type="ECO:0000259" key="11">
    <source>
        <dbReference type="PROSITE" id="PS50261"/>
    </source>
</evidence>
<dbReference type="PROSITE" id="PS50261">
    <property type="entry name" value="G_PROTEIN_RECEP_F2_4"/>
    <property type="match status" value="1"/>
</dbReference>
<dbReference type="Pfam" id="PF01825">
    <property type="entry name" value="GPS"/>
    <property type="match status" value="1"/>
</dbReference>
<evidence type="ECO:0000256" key="6">
    <source>
        <dbReference type="ARBA" id="ARBA00023157"/>
    </source>
</evidence>
<dbReference type="InterPro" id="IPR007110">
    <property type="entry name" value="Ig-like_dom"/>
</dbReference>
<feature type="compositionally biased region" description="Polar residues" evidence="8">
    <location>
        <begin position="503"/>
        <end position="526"/>
    </location>
</feature>
<dbReference type="GO" id="GO:0016020">
    <property type="term" value="C:membrane"/>
    <property type="evidence" value="ECO:0007669"/>
    <property type="project" value="UniProtKB-SubCell"/>
</dbReference>
<feature type="transmembrane region" description="Helical" evidence="9">
    <location>
        <begin position="1382"/>
        <end position="1404"/>
    </location>
</feature>
<feature type="region of interest" description="Disordered" evidence="8">
    <location>
        <begin position="179"/>
        <end position="205"/>
    </location>
</feature>
<dbReference type="PANTHER" id="PTHR45813:SF4">
    <property type="entry name" value="ADHESION G PROTEIN-COUPLED RECEPTOR F5"/>
    <property type="match status" value="1"/>
</dbReference>
<dbReference type="InterPro" id="IPR051587">
    <property type="entry name" value="Adhesion_GPCR"/>
</dbReference>
<comment type="similarity">
    <text evidence="2">Belongs to the G-protein coupled receptor 2 family. Adhesion G-protein coupled receptor (ADGR) subfamily.</text>
</comment>
<protein>
    <recommendedName>
        <fullName evidence="15">Adhesion G protein-coupled receptor F5-like</fullName>
    </recommendedName>
</protein>
<dbReference type="PANTHER" id="PTHR45813">
    <property type="entry name" value="IG-LIKE DOMAIN-CONTAINING PROTEIN"/>
    <property type="match status" value="1"/>
</dbReference>
<feature type="transmembrane region" description="Helical" evidence="9">
    <location>
        <begin position="1225"/>
        <end position="1247"/>
    </location>
</feature>
<feature type="transmembrane region" description="Helical" evidence="9">
    <location>
        <begin position="1348"/>
        <end position="1370"/>
    </location>
</feature>
<evidence type="ECO:0000256" key="7">
    <source>
        <dbReference type="ARBA" id="ARBA00023180"/>
    </source>
</evidence>
<feature type="transmembrane region" description="Helical" evidence="9">
    <location>
        <begin position="1146"/>
        <end position="1171"/>
    </location>
</feature>
<feature type="transmembrane region" description="Helical" evidence="9">
    <location>
        <begin position="1259"/>
        <end position="1285"/>
    </location>
</feature>
<dbReference type="OrthoDB" id="10040049at2759"/>
<dbReference type="InterPro" id="IPR000832">
    <property type="entry name" value="GPCR_2_secretin-like"/>
</dbReference>
<evidence type="ECO:0000256" key="5">
    <source>
        <dbReference type="ARBA" id="ARBA00023136"/>
    </source>
</evidence>
<feature type="compositionally biased region" description="Pro residues" evidence="8">
    <location>
        <begin position="181"/>
        <end position="194"/>
    </location>
</feature>
<dbReference type="PRINTS" id="PR00249">
    <property type="entry name" value="GPCRSECRETIN"/>
</dbReference>
<gene>
    <name evidence="13" type="ORF">OJAV_G00230670</name>
</gene>
<feature type="region of interest" description="Disordered" evidence="8">
    <location>
        <begin position="503"/>
        <end position="545"/>
    </location>
</feature>
<evidence type="ECO:0000259" key="12">
    <source>
        <dbReference type="PROSITE" id="PS50835"/>
    </source>
</evidence>
<comment type="subcellular location">
    <subcellularLocation>
        <location evidence="1">Membrane</location>
        <topology evidence="1">Multi-pass membrane protein</topology>
    </subcellularLocation>
</comment>
<dbReference type="InterPro" id="IPR017981">
    <property type="entry name" value="GPCR_2-like_7TM"/>
</dbReference>
<evidence type="ECO:0000259" key="10">
    <source>
        <dbReference type="PROSITE" id="PS50221"/>
    </source>
</evidence>
<feature type="region of interest" description="Disordered" evidence="8">
    <location>
        <begin position="317"/>
        <end position="362"/>
    </location>
</feature>
<evidence type="ECO:0000313" key="13">
    <source>
        <dbReference type="EMBL" id="RVE55891.1"/>
    </source>
</evidence>
<evidence type="ECO:0000256" key="2">
    <source>
        <dbReference type="ARBA" id="ARBA00007343"/>
    </source>
</evidence>
<dbReference type="InterPro" id="IPR057244">
    <property type="entry name" value="GAIN_B"/>
</dbReference>
<dbReference type="PROSITE" id="PS50221">
    <property type="entry name" value="GAIN_B"/>
    <property type="match status" value="1"/>
</dbReference>
<feature type="compositionally biased region" description="Low complexity" evidence="8">
    <location>
        <begin position="195"/>
        <end position="205"/>
    </location>
</feature>
<proteinExistence type="inferred from homology"/>
<feature type="domain" description="GAIN-B" evidence="10">
    <location>
        <begin position="986"/>
        <end position="1143"/>
    </location>
</feature>
<dbReference type="PROSITE" id="PS50835">
    <property type="entry name" value="IG_LIKE"/>
    <property type="match status" value="1"/>
</dbReference>
<dbReference type="GO" id="GO:0004930">
    <property type="term" value="F:G protein-coupled receptor activity"/>
    <property type="evidence" value="ECO:0007669"/>
    <property type="project" value="InterPro"/>
</dbReference>
<feature type="domain" description="G-protein coupled receptors family 2 profile 2" evidence="11">
    <location>
        <begin position="1147"/>
        <end position="1405"/>
    </location>
</feature>
<evidence type="ECO:0000256" key="9">
    <source>
        <dbReference type="SAM" id="Phobius"/>
    </source>
</evidence>
<evidence type="ECO:0000256" key="3">
    <source>
        <dbReference type="ARBA" id="ARBA00022692"/>
    </source>
</evidence>
<organism evidence="13 14">
    <name type="scientific">Oryzias javanicus</name>
    <name type="common">Javanese ricefish</name>
    <name type="synonym">Aplocheilus javanicus</name>
    <dbReference type="NCBI Taxonomy" id="123683"/>
    <lineage>
        <taxon>Eukaryota</taxon>
        <taxon>Metazoa</taxon>
        <taxon>Chordata</taxon>
        <taxon>Craniata</taxon>
        <taxon>Vertebrata</taxon>
        <taxon>Euteleostomi</taxon>
        <taxon>Actinopterygii</taxon>
        <taxon>Neopterygii</taxon>
        <taxon>Teleostei</taxon>
        <taxon>Neoteleostei</taxon>
        <taxon>Acanthomorphata</taxon>
        <taxon>Ovalentaria</taxon>
        <taxon>Atherinomorphae</taxon>
        <taxon>Beloniformes</taxon>
        <taxon>Adrianichthyidae</taxon>
        <taxon>Oryziinae</taxon>
        <taxon>Oryzias</taxon>
    </lineage>
</organism>
<reference evidence="13 14" key="1">
    <citation type="submission" date="2018-11" db="EMBL/GenBank/DDBJ databases">
        <authorList>
            <person name="Lopez-Roques C."/>
            <person name="Donnadieu C."/>
            <person name="Bouchez O."/>
            <person name="Klopp C."/>
            <person name="Cabau C."/>
            <person name="Zahm M."/>
        </authorList>
    </citation>
    <scope>NUCLEOTIDE SEQUENCE [LARGE SCALE GENOMIC DNA]</scope>
    <source>
        <strain evidence="13">RS831</strain>
        <tissue evidence="13">Whole body</tissue>
    </source>
</reference>
<evidence type="ECO:0000256" key="4">
    <source>
        <dbReference type="ARBA" id="ARBA00022989"/>
    </source>
</evidence>
<keyword evidence="6" id="KW-1015">Disulfide bond</keyword>
<dbReference type="Pfam" id="PF00002">
    <property type="entry name" value="7tm_2"/>
    <property type="match status" value="1"/>
</dbReference>
<feature type="domain" description="Ig-like" evidence="12">
    <location>
        <begin position="635"/>
        <end position="713"/>
    </location>
</feature>
<keyword evidence="3 9" id="KW-0812">Transmembrane</keyword>
<dbReference type="Pfam" id="PF25387">
    <property type="entry name" value="ADGRF3_N"/>
    <property type="match status" value="2"/>
</dbReference>
<dbReference type="InterPro" id="IPR057400">
    <property type="entry name" value="ADGRF3/5_N"/>
</dbReference>
<dbReference type="FunFam" id="1.20.1070.10:FF:000058">
    <property type="entry name" value="Adhesion G protein-coupled receptor F5"/>
    <property type="match status" value="1"/>
</dbReference>
<dbReference type="SMART" id="SM00303">
    <property type="entry name" value="GPS"/>
    <property type="match status" value="1"/>
</dbReference>
<dbReference type="Gene3D" id="2.60.220.50">
    <property type="match status" value="1"/>
</dbReference>
<feature type="compositionally biased region" description="Low complexity" evidence="8">
    <location>
        <begin position="527"/>
        <end position="545"/>
    </location>
</feature>
<feature type="compositionally biased region" description="Low complexity" evidence="8">
    <location>
        <begin position="336"/>
        <end position="362"/>
    </location>
</feature>
<dbReference type="InterPro" id="IPR000203">
    <property type="entry name" value="GPS"/>
</dbReference>
<name>A0A437C0C3_ORYJA</name>
<dbReference type="EMBL" id="CM012460">
    <property type="protein sequence ID" value="RVE55891.1"/>
    <property type="molecule type" value="Genomic_DNA"/>
</dbReference>
<dbReference type="InterPro" id="IPR046338">
    <property type="entry name" value="GAIN_dom_sf"/>
</dbReference>
<evidence type="ECO:0008006" key="15">
    <source>
        <dbReference type="Google" id="ProtNLM"/>
    </source>
</evidence>
<dbReference type="Proteomes" id="UP000283210">
    <property type="component" value="Chromosome 24"/>
</dbReference>
<evidence type="ECO:0000256" key="1">
    <source>
        <dbReference type="ARBA" id="ARBA00004141"/>
    </source>
</evidence>
<keyword evidence="5 9" id="KW-0472">Membrane</keyword>